<evidence type="ECO:0000313" key="8">
    <source>
        <dbReference type="Proteomes" id="UP000237351"/>
    </source>
</evidence>
<keyword evidence="8" id="KW-1185">Reference proteome</keyword>
<evidence type="ECO:0000256" key="2">
    <source>
        <dbReference type="ARBA" id="ARBA00010544"/>
    </source>
</evidence>
<evidence type="ECO:0000256" key="6">
    <source>
        <dbReference type="SAM" id="Phobius"/>
    </source>
</evidence>
<keyword evidence="3 6" id="KW-0812">Transmembrane</keyword>
<dbReference type="KEGG" id="naf:GQ61_07605"/>
<dbReference type="GO" id="GO:0015232">
    <property type="term" value="F:heme transmembrane transporter activity"/>
    <property type="evidence" value="ECO:0007669"/>
    <property type="project" value="InterPro"/>
</dbReference>
<sequence>MVHELKIAFFYEYLMLKRQKQSFILLGFFLILAMSLLSMTLHFTTLPSNFTLKILWLLLIFGIYQRIPYFFQEDAKDGTLNDYILSPLALEWRIFLRLLLESVALWIFFGGILLCAILFLNLDQSIVFQSLLLAALCIPLLVYSSGLCGALLIRNNKGALLLPLLLLPLQIPTLFFTLGSAPLYLIALLLIQLPLSCWGTAWILKNIDT</sequence>
<evidence type="ECO:0000313" key="7">
    <source>
        <dbReference type="EMBL" id="ARN85171.1"/>
    </source>
</evidence>
<dbReference type="Pfam" id="PF03379">
    <property type="entry name" value="CcmB"/>
    <property type="match status" value="1"/>
</dbReference>
<evidence type="ECO:0008006" key="9">
    <source>
        <dbReference type="Google" id="ProtNLM"/>
    </source>
</evidence>
<keyword evidence="5 6" id="KW-0472">Membrane</keyword>
<dbReference type="PRINTS" id="PR01414">
    <property type="entry name" value="CCMBBIOGNSIS"/>
</dbReference>
<dbReference type="InterPro" id="IPR003544">
    <property type="entry name" value="Cyt_c_biogenesis_CcmB"/>
</dbReference>
<evidence type="ECO:0000256" key="1">
    <source>
        <dbReference type="ARBA" id="ARBA00004141"/>
    </source>
</evidence>
<feature type="transmembrane region" description="Helical" evidence="6">
    <location>
        <begin position="160"/>
        <end position="178"/>
    </location>
</feature>
<reference evidence="7 8" key="1">
    <citation type="submission" date="2014-06" db="EMBL/GenBank/DDBJ databases">
        <title>The genome of the endonuclear symbiont Nucleicultrix amoebiphila.</title>
        <authorList>
            <person name="Schulz F."/>
            <person name="Horn M."/>
        </authorList>
    </citation>
    <scope>NUCLEOTIDE SEQUENCE [LARGE SCALE GENOMIC DNA]</scope>
    <source>
        <strain evidence="7 8">FS5</strain>
    </source>
</reference>
<protein>
    <recommendedName>
        <fullName evidence="9">Heme exporter protein B</fullName>
    </recommendedName>
</protein>
<dbReference type="Proteomes" id="UP000237351">
    <property type="component" value="Chromosome"/>
</dbReference>
<proteinExistence type="inferred from homology"/>
<accession>A0A1W6N5S2</accession>
<dbReference type="GO" id="GO:0016020">
    <property type="term" value="C:membrane"/>
    <property type="evidence" value="ECO:0007669"/>
    <property type="project" value="UniProtKB-SubCell"/>
</dbReference>
<dbReference type="EMBL" id="CP008743">
    <property type="protein sequence ID" value="ARN85171.1"/>
    <property type="molecule type" value="Genomic_DNA"/>
</dbReference>
<gene>
    <name evidence="7" type="ORF">GQ61_07605</name>
</gene>
<comment type="subcellular location">
    <subcellularLocation>
        <location evidence="1">Membrane</location>
        <topology evidence="1">Multi-pass membrane protein</topology>
    </subcellularLocation>
</comment>
<feature type="transmembrane region" description="Helical" evidence="6">
    <location>
        <begin position="50"/>
        <end position="67"/>
    </location>
</feature>
<evidence type="ECO:0000256" key="4">
    <source>
        <dbReference type="ARBA" id="ARBA00022989"/>
    </source>
</evidence>
<dbReference type="STRING" id="1414854.GQ61_07605"/>
<organism evidence="7 8">
    <name type="scientific">Candidatus Nucleicultrix amoebiphila FS5</name>
    <dbReference type="NCBI Taxonomy" id="1414854"/>
    <lineage>
        <taxon>Bacteria</taxon>
        <taxon>Pseudomonadati</taxon>
        <taxon>Pseudomonadota</taxon>
        <taxon>Alphaproteobacteria</taxon>
        <taxon>Holosporales</taxon>
        <taxon>Candidatus Nucleicultricaceae</taxon>
        <taxon>Candidatus Nucleicultrix</taxon>
    </lineage>
</organism>
<feature type="transmembrane region" description="Helical" evidence="6">
    <location>
        <begin position="184"/>
        <end position="204"/>
    </location>
</feature>
<evidence type="ECO:0000256" key="5">
    <source>
        <dbReference type="ARBA" id="ARBA00023136"/>
    </source>
</evidence>
<feature type="transmembrane region" description="Helical" evidence="6">
    <location>
        <begin position="98"/>
        <end position="120"/>
    </location>
</feature>
<keyword evidence="4 6" id="KW-1133">Transmembrane helix</keyword>
<feature type="transmembrane region" description="Helical" evidence="6">
    <location>
        <begin position="23"/>
        <end position="44"/>
    </location>
</feature>
<feature type="transmembrane region" description="Helical" evidence="6">
    <location>
        <begin position="126"/>
        <end position="153"/>
    </location>
</feature>
<dbReference type="AlphaFoldDB" id="A0A1W6N5S2"/>
<dbReference type="GO" id="GO:0017004">
    <property type="term" value="P:cytochrome complex assembly"/>
    <property type="evidence" value="ECO:0007669"/>
    <property type="project" value="InterPro"/>
</dbReference>
<name>A0A1W6N5S2_9PROT</name>
<comment type="similarity">
    <text evidence="2">Belongs to the CcmB/CycW/HelB family.</text>
</comment>
<evidence type="ECO:0000256" key="3">
    <source>
        <dbReference type="ARBA" id="ARBA00022692"/>
    </source>
</evidence>